<dbReference type="InterPro" id="IPR024787">
    <property type="entry name" value="EcsC"/>
</dbReference>
<name>A0ABQ6Q684_9BACT</name>
<reference evidence="1 2" key="1">
    <citation type="submission" date="2023-08" db="EMBL/GenBank/DDBJ databases">
        <title>Draft genome sequence of Algoriphagus taiwanensis.</title>
        <authorList>
            <person name="Takatani N."/>
            <person name="Hosokawa M."/>
            <person name="Sawabe T."/>
        </authorList>
    </citation>
    <scope>NUCLEOTIDE SEQUENCE [LARGE SCALE GENOMIC DNA]</scope>
    <source>
        <strain evidence="1 2">JCM 19755</strain>
    </source>
</reference>
<evidence type="ECO:0000313" key="2">
    <source>
        <dbReference type="Proteomes" id="UP001307705"/>
    </source>
</evidence>
<accession>A0ABQ6Q684</accession>
<organism evidence="1 2">
    <name type="scientific">Algoriphagus taiwanensis</name>
    <dbReference type="NCBI Taxonomy" id="1445656"/>
    <lineage>
        <taxon>Bacteria</taxon>
        <taxon>Pseudomonadati</taxon>
        <taxon>Bacteroidota</taxon>
        <taxon>Cytophagia</taxon>
        <taxon>Cytophagales</taxon>
        <taxon>Cyclobacteriaceae</taxon>
        <taxon>Algoriphagus</taxon>
    </lineage>
</organism>
<comment type="caution">
    <text evidence="1">The sequence shown here is derived from an EMBL/GenBank/DDBJ whole genome shotgun (WGS) entry which is preliminary data.</text>
</comment>
<dbReference type="Proteomes" id="UP001307705">
    <property type="component" value="Unassembled WGS sequence"/>
</dbReference>
<evidence type="ECO:0000313" key="1">
    <source>
        <dbReference type="EMBL" id="GMQ35583.1"/>
    </source>
</evidence>
<proteinExistence type="predicted"/>
<gene>
    <name evidence="1" type="ORF">Ataiwa_38560</name>
</gene>
<keyword evidence="2" id="KW-1185">Reference proteome</keyword>
<dbReference type="Pfam" id="PF12787">
    <property type="entry name" value="EcsC"/>
    <property type="match status" value="1"/>
</dbReference>
<dbReference type="PANTHER" id="PTHR41260">
    <property type="entry name" value="PROTEIN ECSC"/>
    <property type="match status" value="1"/>
</dbReference>
<dbReference type="PANTHER" id="PTHR41260:SF1">
    <property type="entry name" value="PROTEIN ECSC"/>
    <property type="match status" value="1"/>
</dbReference>
<dbReference type="EMBL" id="BTPE01000021">
    <property type="protein sequence ID" value="GMQ35583.1"/>
    <property type="molecule type" value="Genomic_DNA"/>
</dbReference>
<sequence>MDNYQHYLEAELGLWLYEMKKPPALFNRLTHAVQGKINEIIPEKVHRAITLAIENMVKAVITGSGWIVPKYDAALSIQERETKIRERIKWYRNSASVEGAVTGAGGILLGLADFPAFLTIKMKMLFVIASLYGKSTSDLQERFFILYLFQLAFSSQQRRNDIIGLIENWDAYKQDLPKNLNDFDWKTFQLDYRDYLDLAKLAQMVPLIGAPIGAVVNYRLTEHLGRFAMNGYRLRNQAELLTQGVVRNS</sequence>
<protein>
    <submittedName>
        <fullName evidence="1">EcsC family protein</fullName>
    </submittedName>
</protein>
<dbReference type="RefSeq" id="WP_338230429.1">
    <property type="nucleotide sequence ID" value="NZ_BTPE01000021.1"/>
</dbReference>